<organism evidence="1 2">
    <name type="scientific">Rossellomorea vietnamensis</name>
    <dbReference type="NCBI Taxonomy" id="218284"/>
    <lineage>
        <taxon>Bacteria</taxon>
        <taxon>Bacillati</taxon>
        <taxon>Bacillota</taxon>
        <taxon>Bacilli</taxon>
        <taxon>Bacillales</taxon>
        <taxon>Bacillaceae</taxon>
        <taxon>Rossellomorea</taxon>
    </lineage>
</organism>
<name>A0ACD4CC47_9BACI</name>
<gene>
    <name evidence="1" type="ORF">N5C46_09360</name>
</gene>
<evidence type="ECO:0000313" key="1">
    <source>
        <dbReference type="EMBL" id="UXH46230.1"/>
    </source>
</evidence>
<reference evidence="1" key="1">
    <citation type="submission" date="2022-09" db="EMBL/GenBank/DDBJ databases">
        <title>Complete genome sequence of Rossellomorea vietnamensis strain RL-WG62, a newly isolated PGPR with the potential for plant salinity stress alleviation.</title>
        <authorList>
            <person name="Ren L."/>
            <person name="Wang G."/>
            <person name="Hu H."/>
        </authorList>
    </citation>
    <scope>NUCLEOTIDE SEQUENCE</scope>
    <source>
        <strain evidence="1">RL-WG62</strain>
    </source>
</reference>
<protein>
    <submittedName>
        <fullName evidence="1">DUF3953 domain-containing protein</fullName>
    </submittedName>
</protein>
<sequence>MLRILGSVFSLAGFVLATFVLVMQEYQWIELMMLMLGLSIGIMGIEEILRDHKGRGWVLLLTGLLCLYSSIQGFLFFH</sequence>
<accession>A0ACD4CC47</accession>
<proteinExistence type="predicted"/>
<evidence type="ECO:0000313" key="2">
    <source>
        <dbReference type="Proteomes" id="UP001064027"/>
    </source>
</evidence>
<dbReference type="EMBL" id="CP104558">
    <property type="protein sequence ID" value="UXH46230.1"/>
    <property type="molecule type" value="Genomic_DNA"/>
</dbReference>
<keyword evidence="2" id="KW-1185">Reference proteome</keyword>
<dbReference type="Proteomes" id="UP001064027">
    <property type="component" value="Chromosome"/>
</dbReference>